<dbReference type="GeneID" id="60058121"/>
<reference evidence="6 7" key="1">
    <citation type="journal article" date="2019" name="Nat. Med.">
        <title>A library of human gut bacterial isolates paired with longitudinal multiomics data enables mechanistic microbiome research.</title>
        <authorList>
            <person name="Poyet M."/>
            <person name="Groussin M."/>
            <person name="Gibbons S.M."/>
            <person name="Avila-Pacheco J."/>
            <person name="Jiang X."/>
            <person name="Kearney S.M."/>
            <person name="Perrotta A.R."/>
            <person name="Berdy B."/>
            <person name="Zhao S."/>
            <person name="Lieberman T.D."/>
            <person name="Swanson P.K."/>
            <person name="Smith M."/>
            <person name="Roesemann S."/>
            <person name="Alexander J.E."/>
            <person name="Rich S.A."/>
            <person name="Livny J."/>
            <person name="Vlamakis H."/>
            <person name="Clish C."/>
            <person name="Bullock K."/>
            <person name="Deik A."/>
            <person name="Scott J."/>
            <person name="Pierce K.A."/>
            <person name="Xavier R.J."/>
            <person name="Alm E.J."/>
        </authorList>
    </citation>
    <scope>NUCLEOTIDE SEQUENCE [LARGE SCALE GENOMIC DNA]</scope>
    <source>
        <strain evidence="6 7">BIOML-A198</strain>
    </source>
</reference>
<evidence type="ECO:0000256" key="2">
    <source>
        <dbReference type="ARBA" id="ARBA00022692"/>
    </source>
</evidence>
<keyword evidence="1" id="KW-1003">Cell membrane</keyword>
<evidence type="ECO:0000313" key="7">
    <source>
        <dbReference type="Proteomes" id="UP000487649"/>
    </source>
</evidence>
<keyword evidence="3 5" id="KW-1133">Transmembrane helix</keyword>
<dbReference type="PANTHER" id="PTHR35529:SF1">
    <property type="entry name" value="MANGANESE EFFLUX PUMP MNTP-RELATED"/>
    <property type="match status" value="1"/>
</dbReference>
<dbReference type="InterPro" id="IPR003810">
    <property type="entry name" value="Mntp/YtaF"/>
</dbReference>
<feature type="transmembrane region" description="Helical" evidence="5">
    <location>
        <begin position="50"/>
        <end position="69"/>
    </location>
</feature>
<evidence type="ECO:0000256" key="3">
    <source>
        <dbReference type="ARBA" id="ARBA00022989"/>
    </source>
</evidence>
<keyword evidence="2 5" id="KW-0812">Transmembrane</keyword>
<keyword evidence="4 5" id="KW-0472">Membrane</keyword>
<feature type="transmembrane region" description="Helical" evidence="5">
    <location>
        <begin position="190"/>
        <end position="207"/>
    </location>
</feature>
<evidence type="ECO:0008006" key="8">
    <source>
        <dbReference type="Google" id="ProtNLM"/>
    </source>
</evidence>
<organism evidence="6 7">
    <name type="scientific">Turicibacter sanguinis</name>
    <dbReference type="NCBI Taxonomy" id="154288"/>
    <lineage>
        <taxon>Bacteria</taxon>
        <taxon>Bacillati</taxon>
        <taxon>Bacillota</taxon>
        <taxon>Erysipelotrichia</taxon>
        <taxon>Erysipelotrichales</taxon>
        <taxon>Turicibacteraceae</taxon>
        <taxon>Turicibacter</taxon>
    </lineage>
</organism>
<evidence type="ECO:0000256" key="4">
    <source>
        <dbReference type="ARBA" id="ARBA00023136"/>
    </source>
</evidence>
<dbReference type="EMBL" id="WMQE01000012">
    <property type="protein sequence ID" value="MTK21130.1"/>
    <property type="molecule type" value="Genomic_DNA"/>
</dbReference>
<protein>
    <recommendedName>
        <fullName evidence="8">Manganese efflux pump MntP</fullName>
    </recommendedName>
</protein>
<dbReference type="PANTHER" id="PTHR35529">
    <property type="entry name" value="MANGANESE EFFLUX PUMP MNTP-RELATED"/>
    <property type="match status" value="1"/>
</dbReference>
<evidence type="ECO:0000256" key="5">
    <source>
        <dbReference type="SAM" id="Phobius"/>
    </source>
</evidence>
<dbReference type="Pfam" id="PF02659">
    <property type="entry name" value="Mntp"/>
    <property type="match status" value="1"/>
</dbReference>
<accession>A0A9X4XG04</accession>
<dbReference type="AlphaFoldDB" id="A0A9X4XG04"/>
<feature type="transmembrane region" description="Helical" evidence="5">
    <location>
        <begin position="157"/>
        <end position="178"/>
    </location>
</feature>
<proteinExistence type="predicted"/>
<evidence type="ECO:0000256" key="1">
    <source>
        <dbReference type="ARBA" id="ARBA00022475"/>
    </source>
</evidence>
<sequence length="208" mass="22477">MGEILLNDYIIVIITMSVALAMDAFAVSITLGMDGATSSIRQRLKVATSFGFFQGLLFILGIISLTIVSGNITTYNQYIAGVILIILGSRMIKETFEEEPDNCPYPICQQKKCSQVKCLRTGKTNKITFRLLVMFGIATSIDALAAGITYGLIYEQIMLAVICISGVAFLLSYMGATFGRKLGHIIGNKANIFGGILIVILGIKSILS</sequence>
<dbReference type="Proteomes" id="UP000487649">
    <property type="component" value="Unassembled WGS sequence"/>
</dbReference>
<feature type="transmembrane region" description="Helical" evidence="5">
    <location>
        <begin position="6"/>
        <end position="29"/>
    </location>
</feature>
<comment type="caution">
    <text evidence="6">The sequence shown here is derived from an EMBL/GenBank/DDBJ whole genome shotgun (WGS) entry which is preliminary data.</text>
</comment>
<name>A0A9X4XG04_9FIRM</name>
<evidence type="ECO:0000313" key="6">
    <source>
        <dbReference type="EMBL" id="MTK21130.1"/>
    </source>
</evidence>
<feature type="transmembrane region" description="Helical" evidence="5">
    <location>
        <begin position="127"/>
        <end position="151"/>
    </location>
</feature>
<gene>
    <name evidence="6" type="ORF">GMA92_06820</name>
</gene>
<dbReference type="RefSeq" id="WP_006784763.1">
    <property type="nucleotide sequence ID" value="NZ_CAUWFM010000016.1"/>
</dbReference>